<evidence type="ECO:0000313" key="2">
    <source>
        <dbReference type="EMBL" id="KAG0150290.1"/>
    </source>
</evidence>
<evidence type="ECO:0000256" key="1">
    <source>
        <dbReference type="SAM" id="MobiDB-lite"/>
    </source>
</evidence>
<organism evidence="2 3">
    <name type="scientific">Cronartium quercuum f. sp. fusiforme G11</name>
    <dbReference type="NCBI Taxonomy" id="708437"/>
    <lineage>
        <taxon>Eukaryota</taxon>
        <taxon>Fungi</taxon>
        <taxon>Dikarya</taxon>
        <taxon>Basidiomycota</taxon>
        <taxon>Pucciniomycotina</taxon>
        <taxon>Pucciniomycetes</taxon>
        <taxon>Pucciniales</taxon>
        <taxon>Coleosporiaceae</taxon>
        <taxon>Cronartium</taxon>
    </lineage>
</organism>
<proteinExistence type="predicted"/>
<evidence type="ECO:0000313" key="3">
    <source>
        <dbReference type="Proteomes" id="UP000886653"/>
    </source>
</evidence>
<dbReference type="Proteomes" id="UP000886653">
    <property type="component" value="Unassembled WGS sequence"/>
</dbReference>
<feature type="region of interest" description="Disordered" evidence="1">
    <location>
        <begin position="76"/>
        <end position="100"/>
    </location>
</feature>
<gene>
    <name evidence="2" type="ORF">CROQUDRAFT_88065</name>
</gene>
<sequence>MRHSVMIFSIPARLIHYERPVARFYSPSMPTSSKNLITESSSCHRAAFCVFAFASLSQLLYLFRSIVSTSIRLEDSEFGSSPQDPLKPWKGNSLLSSPTASRHRKYTRFLHTAG</sequence>
<accession>A0A9P6NVL9</accession>
<name>A0A9P6NVL9_9BASI</name>
<keyword evidence="3" id="KW-1185">Reference proteome</keyword>
<dbReference type="EMBL" id="MU167220">
    <property type="protein sequence ID" value="KAG0150290.1"/>
    <property type="molecule type" value="Genomic_DNA"/>
</dbReference>
<protein>
    <submittedName>
        <fullName evidence="2">Uncharacterized protein</fullName>
    </submittedName>
</protein>
<reference evidence="2" key="1">
    <citation type="submission" date="2013-11" db="EMBL/GenBank/DDBJ databases">
        <title>Genome sequence of the fusiform rust pathogen reveals effectors for host alternation and coevolution with pine.</title>
        <authorList>
            <consortium name="DOE Joint Genome Institute"/>
            <person name="Smith K."/>
            <person name="Pendleton A."/>
            <person name="Kubisiak T."/>
            <person name="Anderson C."/>
            <person name="Salamov A."/>
            <person name="Aerts A."/>
            <person name="Riley R."/>
            <person name="Clum A."/>
            <person name="Lindquist E."/>
            <person name="Ence D."/>
            <person name="Campbell M."/>
            <person name="Kronenberg Z."/>
            <person name="Feau N."/>
            <person name="Dhillon B."/>
            <person name="Hamelin R."/>
            <person name="Burleigh J."/>
            <person name="Smith J."/>
            <person name="Yandell M."/>
            <person name="Nelson C."/>
            <person name="Grigoriev I."/>
            <person name="Davis J."/>
        </authorList>
    </citation>
    <scope>NUCLEOTIDE SEQUENCE</scope>
    <source>
        <strain evidence="2">G11</strain>
    </source>
</reference>
<dbReference type="AlphaFoldDB" id="A0A9P6NVL9"/>
<comment type="caution">
    <text evidence="2">The sequence shown here is derived from an EMBL/GenBank/DDBJ whole genome shotgun (WGS) entry which is preliminary data.</text>
</comment>